<keyword evidence="3" id="KW-0444">Lipid biosynthesis</keyword>
<feature type="transmembrane region" description="Helical" evidence="12">
    <location>
        <begin position="161"/>
        <end position="180"/>
    </location>
</feature>
<sequence>MSTVSANAAEKRKRYWAPTILFASTGLLALTAVPLYGFEYGYSWQQWLAFLLVTGLCGISISAGNHRLWTHKTYKTHWLMRLLFALFSAATLQNTTLNWCAAHRAHHRYTDNNDLDPHSSARGLWFSHLDWMMREYPSGMKSHDNVRDLQRDKIVMWQHRNYLPIAIAMNLAICLVFGWITGDIIAMFLLAVVLRMVINHHAAFALNSFGHRWGHRKYKSDISARDNPLINIFAFGEGYHNYHHAFPGDFRNGVGWLAYDPSKWLIKVLSWFGITRQLRTATDMQVQKTVQEVKFEHTEQQLKELEAGDQENWRSLLDRERADFCKTMEEWRVLLAERRKIAQDGPAKKWKLAAIQTKIRDLKFRLKMQSRRLRLLVRQSRLNAATASSIGFGK</sequence>
<evidence type="ECO:0000256" key="12">
    <source>
        <dbReference type="SAM" id="Phobius"/>
    </source>
</evidence>
<evidence type="ECO:0000256" key="8">
    <source>
        <dbReference type="ARBA" id="ARBA00023004"/>
    </source>
</evidence>
<dbReference type="InterPro" id="IPR005804">
    <property type="entry name" value="FA_desaturase_dom"/>
</dbReference>
<evidence type="ECO:0000256" key="3">
    <source>
        <dbReference type="ARBA" id="ARBA00022516"/>
    </source>
</evidence>
<dbReference type="Pfam" id="PF00487">
    <property type="entry name" value="FA_desaturase"/>
    <property type="match status" value="1"/>
</dbReference>
<keyword evidence="6 12" id="KW-1133">Transmembrane helix</keyword>
<keyword evidence="9" id="KW-0443">Lipid metabolism</keyword>
<dbReference type="PANTHER" id="PTHR11351">
    <property type="entry name" value="ACYL-COA DESATURASE"/>
    <property type="match status" value="1"/>
</dbReference>
<dbReference type="RefSeq" id="WP_371843904.1">
    <property type="nucleotide sequence ID" value="NZ_JBGMEL010000012.1"/>
</dbReference>
<evidence type="ECO:0000259" key="13">
    <source>
        <dbReference type="Pfam" id="PF00487"/>
    </source>
</evidence>
<evidence type="ECO:0000256" key="1">
    <source>
        <dbReference type="ARBA" id="ARBA00004141"/>
    </source>
</evidence>
<comment type="similarity">
    <text evidence="2">Belongs to the fatty acid desaturase type 2 family.</text>
</comment>
<dbReference type="Proteomes" id="UP001569414">
    <property type="component" value="Unassembled WGS sequence"/>
</dbReference>
<feature type="transmembrane region" description="Helical" evidence="12">
    <location>
        <begin position="20"/>
        <end position="38"/>
    </location>
</feature>
<dbReference type="EMBL" id="JBGMEL010000012">
    <property type="protein sequence ID" value="MFA0791434.1"/>
    <property type="molecule type" value="Genomic_DNA"/>
</dbReference>
<keyword evidence="11" id="KW-0275">Fatty acid biosynthesis</keyword>
<reference evidence="14 15" key="1">
    <citation type="submission" date="2024-08" db="EMBL/GenBank/DDBJ databases">
        <authorList>
            <person name="Ishaq N."/>
        </authorList>
    </citation>
    <scope>NUCLEOTIDE SEQUENCE [LARGE SCALE GENOMIC DNA]</scope>
    <source>
        <strain evidence="14 15">JCM 30400</strain>
    </source>
</reference>
<dbReference type="InterPro" id="IPR015876">
    <property type="entry name" value="Acyl-CoA_DS"/>
</dbReference>
<accession>A0ABV4NR18</accession>
<evidence type="ECO:0000256" key="7">
    <source>
        <dbReference type="ARBA" id="ARBA00023002"/>
    </source>
</evidence>
<evidence type="ECO:0000256" key="6">
    <source>
        <dbReference type="ARBA" id="ARBA00022989"/>
    </source>
</evidence>
<organism evidence="14 15">
    <name type="scientific">Microbulbifer echini</name>
    <dbReference type="NCBI Taxonomy" id="1529067"/>
    <lineage>
        <taxon>Bacteria</taxon>
        <taxon>Pseudomonadati</taxon>
        <taxon>Pseudomonadota</taxon>
        <taxon>Gammaproteobacteria</taxon>
        <taxon>Cellvibrionales</taxon>
        <taxon>Microbulbiferaceae</taxon>
        <taxon>Microbulbifer</taxon>
    </lineage>
</organism>
<feature type="transmembrane region" description="Helical" evidence="12">
    <location>
        <begin position="44"/>
        <end position="65"/>
    </location>
</feature>
<proteinExistence type="inferred from homology"/>
<keyword evidence="5" id="KW-0276">Fatty acid metabolism</keyword>
<keyword evidence="8" id="KW-0408">Iron</keyword>
<dbReference type="CDD" id="cd03505">
    <property type="entry name" value="Delta9-FADS-like"/>
    <property type="match status" value="1"/>
</dbReference>
<protein>
    <submittedName>
        <fullName evidence="14">Acyl-CoA desaturase</fullName>
    </submittedName>
</protein>
<keyword evidence="7" id="KW-0560">Oxidoreductase</keyword>
<evidence type="ECO:0000256" key="5">
    <source>
        <dbReference type="ARBA" id="ARBA00022832"/>
    </source>
</evidence>
<keyword evidence="10 12" id="KW-0472">Membrane</keyword>
<evidence type="ECO:0000256" key="11">
    <source>
        <dbReference type="ARBA" id="ARBA00023160"/>
    </source>
</evidence>
<name>A0ABV4NR18_9GAMM</name>
<evidence type="ECO:0000313" key="14">
    <source>
        <dbReference type="EMBL" id="MFA0791434.1"/>
    </source>
</evidence>
<keyword evidence="15" id="KW-1185">Reference proteome</keyword>
<evidence type="ECO:0000256" key="4">
    <source>
        <dbReference type="ARBA" id="ARBA00022692"/>
    </source>
</evidence>
<evidence type="ECO:0000256" key="10">
    <source>
        <dbReference type="ARBA" id="ARBA00023136"/>
    </source>
</evidence>
<evidence type="ECO:0000256" key="2">
    <source>
        <dbReference type="ARBA" id="ARBA00008749"/>
    </source>
</evidence>
<dbReference type="PRINTS" id="PR00075">
    <property type="entry name" value="FACDDSATRASE"/>
</dbReference>
<feature type="transmembrane region" description="Helical" evidence="12">
    <location>
        <begin position="186"/>
        <end position="209"/>
    </location>
</feature>
<dbReference type="PANTHER" id="PTHR11351:SF31">
    <property type="entry name" value="DESATURASE 1, ISOFORM A-RELATED"/>
    <property type="match status" value="1"/>
</dbReference>
<evidence type="ECO:0000256" key="9">
    <source>
        <dbReference type="ARBA" id="ARBA00023098"/>
    </source>
</evidence>
<comment type="subcellular location">
    <subcellularLocation>
        <location evidence="1">Membrane</location>
        <topology evidence="1">Multi-pass membrane protein</topology>
    </subcellularLocation>
</comment>
<gene>
    <name evidence="14" type="ORF">ACCI51_12825</name>
</gene>
<keyword evidence="4 12" id="KW-0812">Transmembrane</keyword>
<evidence type="ECO:0000313" key="15">
    <source>
        <dbReference type="Proteomes" id="UP001569414"/>
    </source>
</evidence>
<feature type="domain" description="Fatty acid desaturase" evidence="13">
    <location>
        <begin position="46"/>
        <end position="248"/>
    </location>
</feature>
<comment type="caution">
    <text evidence="14">The sequence shown here is derived from an EMBL/GenBank/DDBJ whole genome shotgun (WGS) entry which is preliminary data.</text>
</comment>